<protein>
    <submittedName>
        <fullName evidence="1">Uncharacterized protein</fullName>
    </submittedName>
</protein>
<name>A0ABP0N4Q7_9DINO</name>
<proteinExistence type="predicted"/>
<gene>
    <name evidence="1" type="ORF">CCMP2556_LOCUS28971</name>
</gene>
<keyword evidence="2" id="KW-1185">Reference proteome</keyword>
<dbReference type="EMBL" id="CAXAMN010021363">
    <property type="protein sequence ID" value="CAK9058765.1"/>
    <property type="molecule type" value="Genomic_DNA"/>
</dbReference>
<dbReference type="Proteomes" id="UP001642484">
    <property type="component" value="Unassembled WGS sequence"/>
</dbReference>
<reference evidence="1 2" key="1">
    <citation type="submission" date="2024-02" db="EMBL/GenBank/DDBJ databases">
        <authorList>
            <person name="Chen Y."/>
            <person name="Shah S."/>
            <person name="Dougan E. K."/>
            <person name="Thang M."/>
            <person name="Chan C."/>
        </authorList>
    </citation>
    <scope>NUCLEOTIDE SEQUENCE [LARGE SCALE GENOMIC DNA]</scope>
</reference>
<evidence type="ECO:0000313" key="2">
    <source>
        <dbReference type="Proteomes" id="UP001642484"/>
    </source>
</evidence>
<evidence type="ECO:0000313" key="1">
    <source>
        <dbReference type="EMBL" id="CAK9058765.1"/>
    </source>
</evidence>
<comment type="caution">
    <text evidence="1">The sequence shown here is derived from an EMBL/GenBank/DDBJ whole genome shotgun (WGS) entry which is preliminary data.</text>
</comment>
<accession>A0ABP0N4Q7</accession>
<organism evidence="1 2">
    <name type="scientific">Durusdinium trenchii</name>
    <dbReference type="NCBI Taxonomy" id="1381693"/>
    <lineage>
        <taxon>Eukaryota</taxon>
        <taxon>Sar</taxon>
        <taxon>Alveolata</taxon>
        <taxon>Dinophyceae</taxon>
        <taxon>Suessiales</taxon>
        <taxon>Symbiodiniaceae</taxon>
        <taxon>Durusdinium</taxon>
    </lineage>
</organism>
<sequence length="160" mass="17313">MKACHSVPACDGCVGVNWCSVDPCPTTCDEDEITCAPEPEDDKDGKESEHDKKHRHFQCRPKKDGCPVECKDDQHKCFTPPACEGCVGMHWCSKEACPLVCNATEMGCLAENGTQFCVATSDGCPVTCRDEEFVCHLAPQCDECIGTNWCSATACATSLP</sequence>